<dbReference type="EMBL" id="CAMKVN010007171">
    <property type="protein sequence ID" value="CAI2191187.1"/>
    <property type="molecule type" value="Genomic_DNA"/>
</dbReference>
<evidence type="ECO:0000313" key="2">
    <source>
        <dbReference type="Proteomes" id="UP001153678"/>
    </source>
</evidence>
<sequence length="150" mass="16670">MPRNLKTQAQLQAQITQLKQENTHLRTLLRVILDTAHLAINGKEEEKPEQPFSPPSCANCGKATAPNATKKSLLTNYLSGIVKLAKGAQMTKTRIQHLYPLTGTITGRTLKKASPQSKYAGNLFYSLTVNLENQKKTIQVFKDKLTNPQI</sequence>
<organism evidence="1 2">
    <name type="scientific">Funneliformis geosporum</name>
    <dbReference type="NCBI Taxonomy" id="1117311"/>
    <lineage>
        <taxon>Eukaryota</taxon>
        <taxon>Fungi</taxon>
        <taxon>Fungi incertae sedis</taxon>
        <taxon>Mucoromycota</taxon>
        <taxon>Glomeromycotina</taxon>
        <taxon>Glomeromycetes</taxon>
        <taxon>Glomerales</taxon>
        <taxon>Glomeraceae</taxon>
        <taxon>Funneliformis</taxon>
    </lineage>
</organism>
<comment type="caution">
    <text evidence="1">The sequence shown here is derived from an EMBL/GenBank/DDBJ whole genome shotgun (WGS) entry which is preliminary data.</text>
</comment>
<evidence type="ECO:0000313" key="1">
    <source>
        <dbReference type="EMBL" id="CAI2191187.1"/>
    </source>
</evidence>
<keyword evidence="2" id="KW-1185">Reference proteome</keyword>
<protein>
    <submittedName>
        <fullName evidence="1">17948_t:CDS:1</fullName>
    </submittedName>
</protein>
<dbReference type="Proteomes" id="UP001153678">
    <property type="component" value="Unassembled WGS sequence"/>
</dbReference>
<proteinExistence type="predicted"/>
<gene>
    <name evidence="1" type="ORF">FWILDA_LOCUS14948</name>
</gene>
<accession>A0A9W4T3F4</accession>
<reference evidence="1" key="1">
    <citation type="submission" date="2022-08" db="EMBL/GenBank/DDBJ databases">
        <authorList>
            <person name="Kallberg Y."/>
            <person name="Tangrot J."/>
            <person name="Rosling A."/>
        </authorList>
    </citation>
    <scope>NUCLEOTIDE SEQUENCE</scope>
    <source>
        <strain evidence="1">Wild A</strain>
    </source>
</reference>
<name>A0A9W4T3F4_9GLOM</name>
<dbReference type="AlphaFoldDB" id="A0A9W4T3F4"/>